<dbReference type="RefSeq" id="WP_144593335.1">
    <property type="nucleotide sequence ID" value="NZ_VJWX01000732.1"/>
</dbReference>
<dbReference type="Pfam" id="PF03559">
    <property type="entry name" value="Hexose_dehydrat"/>
    <property type="match status" value="2"/>
</dbReference>
<dbReference type="Proteomes" id="UP000320011">
    <property type="component" value="Unassembled WGS sequence"/>
</dbReference>
<dbReference type="AlphaFoldDB" id="A0A557ZZ35"/>
<gene>
    <name evidence="2" type="ORF">FNH05_36170</name>
</gene>
<accession>A0A557ZZ35</accession>
<protein>
    <submittedName>
        <fullName evidence="2">NDP-hexose 2,3-dehydratase</fullName>
    </submittedName>
</protein>
<sequence length="471" mass="51775">THTPHRPGLAARLAASAAAPSDGARNALRWLRERRRKGSFRVAPVPFARLDGWSFRPQDGDLVHRSGRFFSVEGVEVTSRDGTSRWRQPIIRQDDVAVLGILAREIDGVLHFLMQAKMEPGNIGLVQLSPTVQSTPSNYSRAHRGKTSRYVEYFIDDHPGRTLVDILQSEQGSWFLGKRNRNVVVEVDEPVDVHEDYRWFTLAEILGLLRHPDIVNMDTRTVLSCLPLALDGPASAESLGSPGHQPPHDAAEIHRWLREQRDRRSLSVERIPLAATAGGGWFRDESQIAHLSGRWFRIIGVDVAADSREVGAWSQPLLAPCGAGLVALVTRRVGGTVHLLVKADVRPGYRTGVEVGPTVQCTPSNFPPGTPGRPDFLDAVLATPPERVLHDSRQSEEGGRFHHATTRHLIVEQDPSTPLDPQPPGYLWITARQLADLVTTSCQVNIEARSLLLTVLAMIHAGQGRPSGGAA</sequence>
<dbReference type="InterPro" id="IPR005212">
    <property type="entry name" value="EvaA-like"/>
</dbReference>
<comment type="caution">
    <text evidence="2">The sequence shown here is derived from an EMBL/GenBank/DDBJ whole genome shotgun (WGS) entry which is preliminary data.</text>
</comment>
<evidence type="ECO:0000259" key="1">
    <source>
        <dbReference type="Pfam" id="PF03559"/>
    </source>
</evidence>
<evidence type="ECO:0000313" key="3">
    <source>
        <dbReference type="Proteomes" id="UP000320011"/>
    </source>
</evidence>
<feature type="domain" description="dTDP-4-dehydro-6-deoxy-alpha-D-glucopyranose 2,3-dehydratase" evidence="1">
    <location>
        <begin position="251"/>
        <end position="453"/>
    </location>
</feature>
<dbReference type="InterPro" id="IPR038153">
    <property type="entry name" value="EvaA-like_sf"/>
</dbReference>
<feature type="domain" description="dTDP-4-dehydro-6-deoxy-alpha-D-glucopyranose 2,3-dehydratase" evidence="1">
    <location>
        <begin position="26"/>
        <end position="226"/>
    </location>
</feature>
<proteinExistence type="predicted"/>
<organism evidence="2 3">
    <name type="scientific">Amycolatopsis rhizosphaerae</name>
    <dbReference type="NCBI Taxonomy" id="2053003"/>
    <lineage>
        <taxon>Bacteria</taxon>
        <taxon>Bacillati</taxon>
        <taxon>Actinomycetota</taxon>
        <taxon>Actinomycetes</taxon>
        <taxon>Pseudonocardiales</taxon>
        <taxon>Pseudonocardiaceae</taxon>
        <taxon>Amycolatopsis</taxon>
    </lineage>
</organism>
<keyword evidence="3" id="KW-1185">Reference proteome</keyword>
<evidence type="ECO:0000313" key="2">
    <source>
        <dbReference type="EMBL" id="TVT17276.1"/>
    </source>
</evidence>
<reference evidence="2 3" key="1">
    <citation type="submission" date="2019-07" db="EMBL/GenBank/DDBJ databases">
        <authorList>
            <person name="Duangmal K."/>
            <person name="Teo W.F.A."/>
        </authorList>
    </citation>
    <scope>NUCLEOTIDE SEQUENCE [LARGE SCALE GENOMIC DNA]</scope>
    <source>
        <strain evidence="2 3">TBRC 6029</strain>
    </source>
</reference>
<dbReference type="Gene3D" id="3.90.79.40">
    <property type="entry name" value="EvaA sugar 2,3-dehydratase subunit"/>
    <property type="match status" value="2"/>
</dbReference>
<dbReference type="OrthoDB" id="9814961at2"/>
<name>A0A557ZZ35_9PSEU</name>
<dbReference type="EMBL" id="VJWX01000732">
    <property type="protein sequence ID" value="TVT17276.1"/>
    <property type="molecule type" value="Genomic_DNA"/>
</dbReference>
<reference evidence="2 3" key="2">
    <citation type="submission" date="2019-08" db="EMBL/GenBank/DDBJ databases">
        <title>Amycolatopsis acidicola sp. nov., isolated from peat swamp forest soil.</title>
        <authorList>
            <person name="Srisuk N."/>
        </authorList>
    </citation>
    <scope>NUCLEOTIDE SEQUENCE [LARGE SCALE GENOMIC DNA]</scope>
    <source>
        <strain evidence="2 3">TBRC 6029</strain>
    </source>
</reference>
<feature type="non-terminal residue" evidence="2">
    <location>
        <position position="1"/>
    </location>
</feature>
<dbReference type="GO" id="GO:0016829">
    <property type="term" value="F:lyase activity"/>
    <property type="evidence" value="ECO:0007669"/>
    <property type="project" value="InterPro"/>
</dbReference>